<feature type="transmembrane region" description="Helical" evidence="3">
    <location>
        <begin position="155"/>
        <end position="174"/>
    </location>
</feature>
<evidence type="ECO:0000256" key="3">
    <source>
        <dbReference type="SAM" id="Phobius"/>
    </source>
</evidence>
<proteinExistence type="predicted"/>
<feature type="compositionally biased region" description="Polar residues" evidence="2">
    <location>
        <begin position="21"/>
        <end position="36"/>
    </location>
</feature>
<gene>
    <name evidence="4" type="ORF">FOZ60_008440</name>
</gene>
<feature type="transmembrane region" description="Helical" evidence="3">
    <location>
        <begin position="700"/>
        <end position="720"/>
    </location>
</feature>
<evidence type="ECO:0000313" key="5">
    <source>
        <dbReference type="Proteomes" id="UP000541610"/>
    </source>
</evidence>
<keyword evidence="1" id="KW-0175">Coiled coil</keyword>
<dbReference type="PANTHER" id="PTHR13018:SF135">
    <property type="entry name" value="CSC1_OSCA1-LIKE 7TM REGION DOMAIN-CONTAINING PROTEIN"/>
    <property type="match status" value="1"/>
</dbReference>
<dbReference type="GO" id="GO:0005886">
    <property type="term" value="C:plasma membrane"/>
    <property type="evidence" value="ECO:0007669"/>
    <property type="project" value="TreeGrafter"/>
</dbReference>
<evidence type="ECO:0000256" key="1">
    <source>
        <dbReference type="SAM" id="Coils"/>
    </source>
</evidence>
<comment type="caution">
    <text evidence="4">The sequence shown here is derived from an EMBL/GenBank/DDBJ whole genome shotgun (WGS) entry which is preliminary data.</text>
</comment>
<keyword evidence="3" id="KW-0812">Transmembrane</keyword>
<dbReference type="GO" id="GO:0005227">
    <property type="term" value="F:calcium-activated cation channel activity"/>
    <property type="evidence" value="ECO:0007669"/>
    <property type="project" value="InterPro"/>
</dbReference>
<sequence length="992" mass="108459">MADSSDLPEAPNVDYDDVICSSWSEGCDPNNNNDSADGQAPIATDQPVLTEASNPPAVQQPQPQTIVVVSGLPAVSPAQVAPINVSPTVYAASPPVENRKEVTRADAAVAKRHLMVTSCTSRDQETDSYAWRSIWKTSRTEMGEFGVGIQLYFDFLLYLGVVLLVMAFMATPLLHKAAQGDLAGVGANVMVRTSIGNIGECGKFGELCTDVTYVPYRRLNPGSDVLLRERTPLYGGLDATAMVVLLSFALVFYAIHIKRVVRQQDEDNITPSDFSVHVMGLPRRLGTTPEEHHQYAHRLKEHFERLIGDMPAEEGERDPDQPIVCEVALARDYEGAVRNFLGQGKLYVRKHEMAAQVTALYAEGKTKKARKLEKKVAAIDTELEKLGENVKSQKDKLDLDRDVCQAHVIFNEEAYKKFILHRYRFSGSWLWRLDKAVAYMEAEDIIDPHIGYGNGNPIRQFADATATATLSANLLMSQQQQQLANATATALSANLLMSQQQQQQQQLANVMISSSTPHIGYGNGPIRQFADATATATLSANLLMSQQQQLANATATATLSANLLMSQQQQQQLANATATALSANLLMSQQQQLANATATATLSANLLMSQQQQLANATATATLSANLLMSQQQQLANATATATLSANLLMSQQQQQLANCQSRVLRFEGRALVVKQAFEPSNIYCENLDFDPRSATRRRAFTCCISFFLLVISCILLVIAKIAGIPREAAPVGNKDIWIIGNYSQPEGDGCFEICDIQMFADDDCQDNLFGSIGVAKVFDSTGEIKVMNPMTHEAVDGVGFNRLTNTVNNLSVCSSATWTPKTCVEPEERSESRRRRLSPGFDGPIRRPLPRSLRREGSRNQETVKEDTPPPEQGSTRPLEEKLESTPPIDGAYDYPPPPTGEYYDSPPPPTGEYNDSSPPLTGEHHDSPPPPTGEYYDSPPPPTGDYHDSPPPPTGEYYDSPPPPTGEYYDSPPPPAGEYYDSPPPPTGEA</sequence>
<accession>A0A7J6PED2</accession>
<dbReference type="PANTHER" id="PTHR13018">
    <property type="entry name" value="PROBABLE MEMBRANE PROTEIN DUF221-RELATED"/>
    <property type="match status" value="1"/>
</dbReference>
<name>A0A7J6PED2_PEROL</name>
<feature type="compositionally biased region" description="Pro residues" evidence="2">
    <location>
        <begin position="896"/>
        <end position="912"/>
    </location>
</feature>
<keyword evidence="3" id="KW-0472">Membrane</keyword>
<dbReference type="InterPro" id="IPR045122">
    <property type="entry name" value="Csc1-like"/>
</dbReference>
<feature type="compositionally biased region" description="Pro residues" evidence="2">
    <location>
        <begin position="930"/>
        <end position="992"/>
    </location>
</feature>
<dbReference type="OrthoDB" id="439101at2759"/>
<dbReference type="EMBL" id="JABANP010000034">
    <property type="protein sequence ID" value="KAF4694287.1"/>
    <property type="molecule type" value="Genomic_DNA"/>
</dbReference>
<feature type="coiled-coil region" evidence="1">
    <location>
        <begin position="369"/>
        <end position="396"/>
    </location>
</feature>
<feature type="region of interest" description="Disordered" evidence="2">
    <location>
        <begin position="21"/>
        <end position="43"/>
    </location>
</feature>
<protein>
    <submittedName>
        <fullName evidence="4">Uncharacterized protein</fullName>
    </submittedName>
</protein>
<feature type="region of interest" description="Disordered" evidence="2">
    <location>
        <begin position="821"/>
        <end position="992"/>
    </location>
</feature>
<keyword evidence="3" id="KW-1133">Transmembrane helix</keyword>
<evidence type="ECO:0000313" key="4">
    <source>
        <dbReference type="EMBL" id="KAF4694287.1"/>
    </source>
</evidence>
<dbReference type="AlphaFoldDB" id="A0A7J6PED2"/>
<feature type="compositionally biased region" description="Basic and acidic residues" evidence="2">
    <location>
        <begin position="854"/>
        <end position="869"/>
    </location>
</feature>
<feature type="transmembrane region" description="Helical" evidence="3">
    <location>
        <begin position="233"/>
        <end position="255"/>
    </location>
</feature>
<dbReference type="Proteomes" id="UP000541610">
    <property type="component" value="Unassembled WGS sequence"/>
</dbReference>
<organism evidence="4 5">
    <name type="scientific">Perkinsus olseni</name>
    <name type="common">Perkinsus atlanticus</name>
    <dbReference type="NCBI Taxonomy" id="32597"/>
    <lineage>
        <taxon>Eukaryota</taxon>
        <taxon>Sar</taxon>
        <taxon>Alveolata</taxon>
        <taxon>Perkinsozoa</taxon>
        <taxon>Perkinsea</taxon>
        <taxon>Perkinsida</taxon>
        <taxon>Perkinsidae</taxon>
        <taxon>Perkinsus</taxon>
    </lineage>
</organism>
<evidence type="ECO:0000256" key="2">
    <source>
        <dbReference type="SAM" id="MobiDB-lite"/>
    </source>
</evidence>
<reference evidence="4 5" key="1">
    <citation type="submission" date="2020-04" db="EMBL/GenBank/DDBJ databases">
        <title>Perkinsus olseni comparative genomics.</title>
        <authorList>
            <person name="Bogema D.R."/>
        </authorList>
    </citation>
    <scope>NUCLEOTIDE SEQUENCE [LARGE SCALE GENOMIC DNA]</scope>
    <source>
        <strain evidence="4">00978-12</strain>
    </source>
</reference>